<dbReference type="RefSeq" id="WP_013244285.1">
    <property type="nucleotide sequence ID" value="NC_019908.1"/>
</dbReference>
<keyword evidence="1" id="KW-1133">Transmembrane helix</keyword>
<reference evidence="2 3" key="1">
    <citation type="journal article" date="2013" name="Genome Announc.">
        <title>Complete Genome Sequence of the Porcine Strain Brachyspira pilosicoli P43/6/78(T.).</title>
        <authorList>
            <person name="Lin C."/>
            <person name="den Bakker H.C."/>
            <person name="Suzuki H."/>
            <person name="Lefebure T."/>
            <person name="Ponnala L."/>
            <person name="Sun Q."/>
            <person name="Stanhope M.J."/>
            <person name="Wiedmann M."/>
            <person name="Duhamel G.E."/>
        </authorList>
    </citation>
    <scope>NUCLEOTIDE SEQUENCE [LARGE SCALE GENOMIC DNA]</scope>
    <source>
        <strain evidence="2 3">P43/6/78</strain>
    </source>
</reference>
<feature type="transmembrane region" description="Helical" evidence="1">
    <location>
        <begin position="122"/>
        <end position="139"/>
    </location>
</feature>
<evidence type="ECO:0000256" key="1">
    <source>
        <dbReference type="SAM" id="Phobius"/>
    </source>
</evidence>
<name>A0A3B6VLU7_BRAPL</name>
<feature type="transmembrane region" description="Helical" evidence="1">
    <location>
        <begin position="30"/>
        <end position="51"/>
    </location>
</feature>
<proteinExistence type="predicted"/>
<keyword evidence="3" id="KW-1185">Reference proteome</keyword>
<dbReference type="Proteomes" id="UP000010793">
    <property type="component" value="Chromosome"/>
</dbReference>
<dbReference type="KEGG" id="bpip:BPP43_08340"/>
<dbReference type="EMBL" id="CP002873">
    <property type="protein sequence ID" value="AGA66863.1"/>
    <property type="molecule type" value="Genomic_DNA"/>
</dbReference>
<protein>
    <submittedName>
        <fullName evidence="2">Uncharacterized protein</fullName>
    </submittedName>
</protein>
<keyword evidence="1" id="KW-0472">Membrane</keyword>
<accession>A0A3B6VLU7</accession>
<feature type="transmembrane region" description="Helical" evidence="1">
    <location>
        <begin position="145"/>
        <end position="164"/>
    </location>
</feature>
<sequence length="256" mass="29747">MLSLRKALEKKDFEVVDLFTLSFSIFRHNFVNFLLVGFLCAMPTIITTIYFPPSMFDLTKIQTVQDVVNWFQNEVNEGFYINLFLSWFLDIIATVSIALLVEGLIYDKIRTASYAIIKTFQMIIPILVTSIITIIIYFFGLSFFVFPGIILMILFMFTTNICALRHTWGIDAIKYSFSLVKPKFFKSLSILAFIALFQNAFIITFPSAPMDTREGVLYYFLSMIILYFFDTYFKVLISLYFLNRDFVTSASLDEDI</sequence>
<evidence type="ECO:0000313" key="3">
    <source>
        <dbReference type="Proteomes" id="UP000010793"/>
    </source>
</evidence>
<feature type="transmembrane region" description="Helical" evidence="1">
    <location>
        <begin position="79"/>
        <end position="101"/>
    </location>
</feature>
<keyword evidence="1" id="KW-0812">Transmembrane</keyword>
<dbReference type="AlphaFoldDB" id="A0A3B6VLU7"/>
<gene>
    <name evidence="2" type="ORF">BPP43_08340</name>
</gene>
<dbReference type="GeneID" id="56439911"/>
<feature type="transmembrane region" description="Helical" evidence="1">
    <location>
        <begin position="184"/>
        <end position="205"/>
    </location>
</feature>
<feature type="transmembrane region" description="Helical" evidence="1">
    <location>
        <begin position="217"/>
        <end position="242"/>
    </location>
</feature>
<evidence type="ECO:0000313" key="2">
    <source>
        <dbReference type="EMBL" id="AGA66863.1"/>
    </source>
</evidence>
<organism evidence="2 3">
    <name type="scientific">Brachyspira pilosicoli P43/6/78</name>
    <dbReference type="NCBI Taxonomy" id="1042417"/>
    <lineage>
        <taxon>Bacteria</taxon>
        <taxon>Pseudomonadati</taxon>
        <taxon>Spirochaetota</taxon>
        <taxon>Spirochaetia</taxon>
        <taxon>Brachyspirales</taxon>
        <taxon>Brachyspiraceae</taxon>
        <taxon>Brachyspira</taxon>
    </lineage>
</organism>